<feature type="region of interest" description="Disordered" evidence="1">
    <location>
        <begin position="1034"/>
        <end position="1062"/>
    </location>
</feature>
<evidence type="ECO:0000313" key="3">
    <source>
        <dbReference type="EMBL" id="KAF7289215.1"/>
    </source>
</evidence>
<proteinExistence type="predicted"/>
<dbReference type="EMBL" id="JACAZF010000017">
    <property type="protein sequence ID" value="KAF7289215.1"/>
    <property type="molecule type" value="Genomic_DNA"/>
</dbReference>
<evidence type="ECO:0000313" key="4">
    <source>
        <dbReference type="Proteomes" id="UP000636479"/>
    </source>
</evidence>
<name>A0A8H6RZ23_9AGAR</name>
<dbReference type="CDD" id="cd19757">
    <property type="entry name" value="Bbox1"/>
    <property type="match status" value="1"/>
</dbReference>
<dbReference type="PANTHER" id="PTHR33096:SF1">
    <property type="entry name" value="CXC1-LIKE CYSTEINE CLUSTER ASSOCIATED WITH KDZ TRANSPOSASES DOMAIN-CONTAINING PROTEIN"/>
    <property type="match status" value="1"/>
</dbReference>
<dbReference type="InterPro" id="IPR041457">
    <property type="entry name" value="CxC2_KDZ-assoc"/>
</dbReference>
<dbReference type="Pfam" id="PF18758">
    <property type="entry name" value="KDZ"/>
    <property type="match status" value="1"/>
</dbReference>
<feature type="region of interest" description="Disordered" evidence="1">
    <location>
        <begin position="1"/>
        <end position="23"/>
    </location>
</feature>
<protein>
    <submittedName>
        <fullName evidence="3">CxC2 domain-containing protein</fullName>
    </submittedName>
</protein>
<dbReference type="InterPro" id="IPR040521">
    <property type="entry name" value="KDZ"/>
</dbReference>
<feature type="domain" description="CxC2-like cysteine cluster KDZ transposase-associated" evidence="2">
    <location>
        <begin position="198"/>
        <end position="304"/>
    </location>
</feature>
<reference evidence="3" key="1">
    <citation type="submission" date="2020-05" db="EMBL/GenBank/DDBJ databases">
        <title>Mycena genomes resolve the evolution of fungal bioluminescence.</title>
        <authorList>
            <person name="Tsai I.J."/>
        </authorList>
    </citation>
    <scope>NUCLEOTIDE SEQUENCE</scope>
    <source>
        <strain evidence="3">171206Taipei</strain>
    </source>
</reference>
<organism evidence="3 4">
    <name type="scientific">Mycena indigotica</name>
    <dbReference type="NCBI Taxonomy" id="2126181"/>
    <lineage>
        <taxon>Eukaryota</taxon>
        <taxon>Fungi</taxon>
        <taxon>Dikarya</taxon>
        <taxon>Basidiomycota</taxon>
        <taxon>Agaricomycotina</taxon>
        <taxon>Agaricomycetes</taxon>
        <taxon>Agaricomycetidae</taxon>
        <taxon>Agaricales</taxon>
        <taxon>Marasmiineae</taxon>
        <taxon>Mycenaceae</taxon>
        <taxon>Mycena</taxon>
    </lineage>
</organism>
<dbReference type="GeneID" id="59352761"/>
<dbReference type="Proteomes" id="UP000636479">
    <property type="component" value="Unassembled WGS sequence"/>
</dbReference>
<keyword evidence="4" id="KW-1185">Reference proteome</keyword>
<dbReference type="Pfam" id="PF18803">
    <property type="entry name" value="CxC2"/>
    <property type="match status" value="1"/>
</dbReference>
<dbReference type="RefSeq" id="XP_037213246.1">
    <property type="nucleotide sequence ID" value="XM_037370245.1"/>
</dbReference>
<feature type="region of interest" description="Disordered" evidence="1">
    <location>
        <begin position="80"/>
        <end position="100"/>
    </location>
</feature>
<sequence length="1062" mass="118827">MGRRRKNTKFRVGGLAPTQTQGDTSIHFHSNSRRVATTLVNQTPTQDATSAGHGTTDWMPFSRLGDAELAAIAATLASELGPVEDDDHPVPGKRKRNASDDPMALWRGMKHLFLDELLRGESLGRHYTKPTCAICGEEVGPNVTNRAFRCADCGPYIHCEDCLRVRHQQLPLHRPEVWLGQFWARCVLYSRGNDTLLGLGMIYQLGHHGFACPSPDIRRRRMVVIDVGGVFEVDIQFCGCSDSLRHRHTTLSQLLDNQWYPATVTEPSTCATFRVLDLFRLLKVKGNMNAHDFVGTLERLTNATFTKAVPDRYKAFGRMSRQYDFLLRAKRAGRAHYNDGLASTPPGGLAVRCWACPDPERNLPAGWQNCNASDSYLYSLMLALDANFRLKNRIRANERHDPSLGSGLGYFVELGEYKEHLRHYVAEEDVSTCIAFAALMQKETKLTTGLRVSGVGGCVCARHGIVRPMGLGDLQKDMPIWIGSFLCAVGGSTVKRIVISYDIACQWKQHILERATRLSTNPAIPTNLSEYDLQFALPVWHAAAHEINCQAANSLTHAVGVGRTDGEGIERTWAILNPIGFSTKEMGEGNRHDTIDDKVDHLNFEKNGKHLLVNLIIALAQRDEQVAEFEEIDESLDPALRKVWEDRVTNWNADHNQPNPYVSNAKQFGPTEAQILADLKKAELDQVRSAHGGPTAGKTTAAAFIKGALQLENQQRRIRFEASGISTLTAERSSQLDELRVNFFKKLRSMEAHQVYFMPGVADLRAAEEERRDADTPPPAAENVKLWLPSDLSAEERQSACRPGLDEVEAKLRVGQCGDALAKIRSHLHSKTHLIDTRNANAVGQRSSTRYSTLIGRVGDQAKRQAIKYREVLQALIRLRGANYAPEFKTLHDDDLRVHIEPESDAQGPSCAGRCYQFLGSGLRGKKVEMVKEELHARRSYMTWTKSRARRDRWVEEVALLREEMRRVLQSVWSTQKEWKEREAARSEIDGELAAGLLAYARRQQDLHKRVAESFRAGWTSSKVAAIRLVGNRIGEEEEPEEAEDHVQDTSHVADVSSGLVA</sequence>
<dbReference type="OrthoDB" id="2754080at2759"/>
<dbReference type="PANTHER" id="PTHR33096">
    <property type="entry name" value="CXC2 DOMAIN-CONTAINING PROTEIN"/>
    <property type="match status" value="1"/>
</dbReference>
<evidence type="ECO:0000256" key="1">
    <source>
        <dbReference type="SAM" id="MobiDB-lite"/>
    </source>
</evidence>
<comment type="caution">
    <text evidence="3">The sequence shown here is derived from an EMBL/GenBank/DDBJ whole genome shotgun (WGS) entry which is preliminary data.</text>
</comment>
<evidence type="ECO:0000259" key="2">
    <source>
        <dbReference type="Pfam" id="PF18803"/>
    </source>
</evidence>
<gene>
    <name evidence="3" type="ORF">MIND_01382700</name>
</gene>
<accession>A0A8H6RZ23</accession>
<dbReference type="AlphaFoldDB" id="A0A8H6RZ23"/>